<reference evidence="3" key="1">
    <citation type="submission" date="2023-06" db="EMBL/GenBank/DDBJ databases">
        <title>Genome-scale phylogeny and comparative genomics of the fungal order Sordariales.</title>
        <authorList>
            <consortium name="Lawrence Berkeley National Laboratory"/>
            <person name="Hensen N."/>
            <person name="Bonometti L."/>
            <person name="Westerberg I."/>
            <person name="Brannstrom I.O."/>
            <person name="Guillou S."/>
            <person name="Cros-Aarteil S."/>
            <person name="Calhoun S."/>
            <person name="Haridas S."/>
            <person name="Kuo A."/>
            <person name="Mondo S."/>
            <person name="Pangilinan J."/>
            <person name="Riley R."/>
            <person name="Labutti K."/>
            <person name="Andreopoulos B."/>
            <person name="Lipzen A."/>
            <person name="Chen C."/>
            <person name="Yanf M."/>
            <person name="Daum C."/>
            <person name="Ng V."/>
            <person name="Clum A."/>
            <person name="Steindorff A."/>
            <person name="Ohm R."/>
            <person name="Martin F."/>
            <person name="Silar P."/>
            <person name="Natvig D."/>
            <person name="Lalanne C."/>
            <person name="Gautier V."/>
            <person name="Ament-Velasquez S.L."/>
            <person name="Kruys A."/>
            <person name="Hutchinson M.I."/>
            <person name="Powell A.J."/>
            <person name="Barry K."/>
            <person name="Miller A.N."/>
            <person name="Grigoriev I.V."/>
            <person name="Debuchy R."/>
            <person name="Gladieux P."/>
            <person name="Thoren M.H."/>
            <person name="Johannesson H."/>
        </authorList>
    </citation>
    <scope>NUCLEOTIDE SEQUENCE</scope>
    <source>
        <strain evidence="3">8032-3</strain>
    </source>
</reference>
<organism evidence="3 4">
    <name type="scientific">Phialemonium atrogriseum</name>
    <dbReference type="NCBI Taxonomy" id="1093897"/>
    <lineage>
        <taxon>Eukaryota</taxon>
        <taxon>Fungi</taxon>
        <taxon>Dikarya</taxon>
        <taxon>Ascomycota</taxon>
        <taxon>Pezizomycotina</taxon>
        <taxon>Sordariomycetes</taxon>
        <taxon>Sordariomycetidae</taxon>
        <taxon>Cephalothecales</taxon>
        <taxon>Cephalothecaceae</taxon>
        <taxon>Phialemonium</taxon>
    </lineage>
</organism>
<dbReference type="Pfam" id="PF13489">
    <property type="entry name" value="Methyltransf_23"/>
    <property type="match status" value="1"/>
</dbReference>
<name>A0AAJ0BRJ8_9PEZI</name>
<keyword evidence="3" id="KW-0489">Methyltransferase</keyword>
<comment type="similarity">
    <text evidence="1">Belongs to the methyltransferase superfamily. LaeA methyltransferase family.</text>
</comment>
<evidence type="ECO:0000313" key="3">
    <source>
        <dbReference type="EMBL" id="KAK1762737.1"/>
    </source>
</evidence>
<feature type="region of interest" description="Disordered" evidence="2">
    <location>
        <begin position="24"/>
        <end position="52"/>
    </location>
</feature>
<dbReference type="GeneID" id="85306255"/>
<evidence type="ECO:0000313" key="4">
    <source>
        <dbReference type="Proteomes" id="UP001244011"/>
    </source>
</evidence>
<dbReference type="PANTHER" id="PTHR43591">
    <property type="entry name" value="METHYLTRANSFERASE"/>
    <property type="match status" value="1"/>
</dbReference>
<feature type="compositionally biased region" description="Acidic residues" evidence="2">
    <location>
        <begin position="35"/>
        <end position="44"/>
    </location>
</feature>
<dbReference type="GO" id="GO:0008168">
    <property type="term" value="F:methyltransferase activity"/>
    <property type="evidence" value="ECO:0007669"/>
    <property type="project" value="UniProtKB-KW"/>
</dbReference>
<dbReference type="SUPFAM" id="SSF53335">
    <property type="entry name" value="S-adenosyl-L-methionine-dependent methyltransferases"/>
    <property type="match status" value="1"/>
</dbReference>
<dbReference type="CDD" id="cd02440">
    <property type="entry name" value="AdoMet_MTases"/>
    <property type="match status" value="1"/>
</dbReference>
<keyword evidence="4" id="KW-1185">Reference proteome</keyword>
<proteinExistence type="inferred from homology"/>
<protein>
    <submittedName>
        <fullName evidence="3">S-adenosyl-L-methionine-dependent methyltransferase</fullName>
    </submittedName>
</protein>
<dbReference type="AlphaFoldDB" id="A0AAJ0BRJ8"/>
<sequence>MPDKIATEQDTSRRGHSVSVGILPAHHWATQDPPPLEEIDEDDSALGSDTASSTASLTSSILHYRTLHGRRYHSERGNAQYWASNDEQQNEALDILHHVLTLCTNGKLHQAPIKKGIQKAIDIGTGTGIWALDFADQFPDTEVIGTDISAIQPSWVPPNLKFEIEDCTGEWTFAPNSVDYVHIRWLLGSIADWTELFKQAYRCLKPGGYVESFEPDSVMQSDDGTVKETSAMGQWGKFFEEGGKKLGRPFSVLSDRLQRKGMEGAGFVDIEELDFKTPLGSWPHGPREKEIGRYSRLVADQDTEGFVLFAANTIGWTKDEIMVYVSHLRREIRSPKHHGYYQQRIVWARKPE</sequence>
<dbReference type="Gene3D" id="3.40.50.150">
    <property type="entry name" value="Vaccinia Virus protein VP39"/>
    <property type="match status" value="1"/>
</dbReference>
<dbReference type="EMBL" id="MU839034">
    <property type="protein sequence ID" value="KAK1762737.1"/>
    <property type="molecule type" value="Genomic_DNA"/>
</dbReference>
<dbReference type="RefSeq" id="XP_060278950.1">
    <property type="nucleotide sequence ID" value="XM_060423068.1"/>
</dbReference>
<comment type="caution">
    <text evidence="3">The sequence shown here is derived from an EMBL/GenBank/DDBJ whole genome shotgun (WGS) entry which is preliminary data.</text>
</comment>
<evidence type="ECO:0000256" key="1">
    <source>
        <dbReference type="ARBA" id="ARBA00038158"/>
    </source>
</evidence>
<dbReference type="Proteomes" id="UP001244011">
    <property type="component" value="Unassembled WGS sequence"/>
</dbReference>
<dbReference type="GO" id="GO:0032259">
    <property type="term" value="P:methylation"/>
    <property type="evidence" value="ECO:0007669"/>
    <property type="project" value="UniProtKB-KW"/>
</dbReference>
<dbReference type="PANTHER" id="PTHR43591:SF10">
    <property type="entry name" value="ABC TRANSMEMBRANE TYPE-1 DOMAIN-CONTAINING PROTEIN-RELATED"/>
    <property type="match status" value="1"/>
</dbReference>
<dbReference type="InterPro" id="IPR029063">
    <property type="entry name" value="SAM-dependent_MTases_sf"/>
</dbReference>
<gene>
    <name evidence="3" type="ORF">QBC33DRAFT_256679</name>
</gene>
<evidence type="ECO:0000256" key="2">
    <source>
        <dbReference type="SAM" id="MobiDB-lite"/>
    </source>
</evidence>
<keyword evidence="3" id="KW-0808">Transferase</keyword>
<accession>A0AAJ0BRJ8</accession>